<sequence length="231" mass="26982">MAESEHFTKTAENHASNLDKQKSDYASACNTGYIDKGPFEDKRHRFEVHHILCEHSIENRFVDYKDEPTRDYVEDCLWITDWDINNVNNLIGLPTNRRFRVDWASASDESRWTPIDLPSHQVDHNTSDGYTNEVSLWLQKNVWDTLSAAKKQHAIDAAKIKRQLQKGEKHFREELEERGKREPGKLVAWPNRRNAEYAKVWYHPFSMGKMPRHRSPGATGKVATRLLAQLR</sequence>
<organism evidence="1 2">
    <name type="scientific">Sorangium cellulosum</name>
    <name type="common">Polyangium cellulosum</name>
    <dbReference type="NCBI Taxonomy" id="56"/>
    <lineage>
        <taxon>Bacteria</taxon>
        <taxon>Pseudomonadati</taxon>
        <taxon>Myxococcota</taxon>
        <taxon>Polyangia</taxon>
        <taxon>Polyangiales</taxon>
        <taxon>Polyangiaceae</taxon>
        <taxon>Sorangium</taxon>
    </lineage>
</organism>
<name>A0A150T2V3_SORCE</name>
<evidence type="ECO:0000313" key="1">
    <source>
        <dbReference type="EMBL" id="KYF90964.1"/>
    </source>
</evidence>
<dbReference type="Proteomes" id="UP000075515">
    <property type="component" value="Unassembled WGS sequence"/>
</dbReference>
<dbReference type="EMBL" id="JEMC01002080">
    <property type="protein sequence ID" value="KYF90964.1"/>
    <property type="molecule type" value="Genomic_DNA"/>
</dbReference>
<comment type="caution">
    <text evidence="1">The sequence shown here is derived from an EMBL/GenBank/DDBJ whole genome shotgun (WGS) entry which is preliminary data.</text>
</comment>
<proteinExistence type="predicted"/>
<protein>
    <submittedName>
        <fullName evidence="1">Uncharacterized protein</fullName>
    </submittedName>
</protein>
<evidence type="ECO:0000313" key="2">
    <source>
        <dbReference type="Proteomes" id="UP000075515"/>
    </source>
</evidence>
<gene>
    <name evidence="1" type="ORF">BE18_26865</name>
</gene>
<dbReference type="AlphaFoldDB" id="A0A150T2V3"/>
<accession>A0A150T2V3</accession>
<reference evidence="1 2" key="1">
    <citation type="submission" date="2014-02" db="EMBL/GenBank/DDBJ databases">
        <title>The small core and large imbalanced accessory genome model reveals a collaborative survival strategy of Sorangium cellulosum strains in nature.</title>
        <authorList>
            <person name="Han K."/>
            <person name="Peng R."/>
            <person name="Blom J."/>
            <person name="Li Y.-Z."/>
        </authorList>
    </citation>
    <scope>NUCLEOTIDE SEQUENCE [LARGE SCALE GENOMIC DNA]</scope>
    <source>
        <strain evidence="1 2">So0149</strain>
    </source>
</reference>